<keyword evidence="2" id="KW-1134">Transmembrane beta strand</keyword>
<keyword evidence="2" id="KW-0564">Palmitate</keyword>
<dbReference type="GO" id="GO:0005886">
    <property type="term" value="C:plasma membrane"/>
    <property type="evidence" value="ECO:0007669"/>
    <property type="project" value="UniProtKB-SubCell"/>
</dbReference>
<dbReference type="Gene3D" id="2.20.200.10">
    <property type="entry name" value="Outer membrane efflux proteins (OEP)"/>
    <property type="match status" value="1"/>
</dbReference>
<dbReference type="SUPFAM" id="SSF56954">
    <property type="entry name" value="Outer membrane efflux proteins (OEP)"/>
    <property type="match status" value="1"/>
</dbReference>
<dbReference type="InterPro" id="IPR010131">
    <property type="entry name" value="MdtP/NodT-like"/>
</dbReference>
<organism evidence="4 5">
    <name type="scientific">Sapientia aquatica</name>
    <dbReference type="NCBI Taxonomy" id="1549640"/>
    <lineage>
        <taxon>Bacteria</taxon>
        <taxon>Pseudomonadati</taxon>
        <taxon>Pseudomonadota</taxon>
        <taxon>Betaproteobacteria</taxon>
        <taxon>Burkholderiales</taxon>
        <taxon>Oxalobacteraceae</taxon>
        <taxon>Sapientia</taxon>
    </lineage>
</organism>
<evidence type="ECO:0000256" key="1">
    <source>
        <dbReference type="ARBA" id="ARBA00007613"/>
    </source>
</evidence>
<dbReference type="EMBL" id="SMYL01000001">
    <property type="protein sequence ID" value="TDK68365.1"/>
    <property type="molecule type" value="Genomic_DNA"/>
</dbReference>
<dbReference type="Proteomes" id="UP000294829">
    <property type="component" value="Unassembled WGS sequence"/>
</dbReference>
<feature type="coiled-coil region" evidence="3">
    <location>
        <begin position="224"/>
        <end position="251"/>
    </location>
</feature>
<protein>
    <submittedName>
        <fullName evidence="4">Efflux transporter outer membrane subunit</fullName>
    </submittedName>
</protein>
<proteinExistence type="inferred from homology"/>
<name>A0A4R5W7V7_9BURK</name>
<comment type="subcellular location">
    <subcellularLocation>
        <location evidence="2">Cell membrane</location>
        <topology evidence="2">Lipid-anchor</topology>
    </subcellularLocation>
</comment>
<evidence type="ECO:0000313" key="5">
    <source>
        <dbReference type="Proteomes" id="UP000294829"/>
    </source>
</evidence>
<dbReference type="AlphaFoldDB" id="A0A4R5W7V7"/>
<reference evidence="4 5" key="1">
    <citation type="submission" date="2019-03" db="EMBL/GenBank/DDBJ databases">
        <title>Sapientia aquatica gen. nov., sp. nov., isolated from a crater lake.</title>
        <authorList>
            <person name="Felfoldi T."/>
            <person name="Szabo A."/>
            <person name="Toth E."/>
            <person name="Schumann P."/>
            <person name="Keki Z."/>
            <person name="Marialigeti K."/>
            <person name="Mathe I."/>
        </authorList>
    </citation>
    <scope>NUCLEOTIDE SEQUENCE [LARGE SCALE GENOMIC DNA]</scope>
    <source>
        <strain evidence="4 5">SA-152</strain>
    </source>
</reference>
<dbReference type="GO" id="GO:0015562">
    <property type="term" value="F:efflux transmembrane transporter activity"/>
    <property type="evidence" value="ECO:0007669"/>
    <property type="project" value="InterPro"/>
</dbReference>
<keyword evidence="2" id="KW-0472">Membrane</keyword>
<dbReference type="PANTHER" id="PTHR30203:SF25">
    <property type="entry name" value="OUTER MEMBRANE PROTEIN-RELATED"/>
    <property type="match status" value="1"/>
</dbReference>
<comment type="caution">
    <text evidence="4">The sequence shown here is derived from an EMBL/GenBank/DDBJ whole genome shotgun (WGS) entry which is preliminary data.</text>
</comment>
<gene>
    <name evidence="4" type="ORF">E2I14_02145</name>
</gene>
<accession>A0A4R5W7V7</accession>
<dbReference type="NCBIfam" id="TIGR01845">
    <property type="entry name" value="outer_NodT"/>
    <property type="match status" value="1"/>
</dbReference>
<evidence type="ECO:0000256" key="3">
    <source>
        <dbReference type="SAM" id="Coils"/>
    </source>
</evidence>
<dbReference type="Gene3D" id="1.20.1600.10">
    <property type="entry name" value="Outer membrane efflux proteins (OEP)"/>
    <property type="match status" value="1"/>
</dbReference>
<dbReference type="Pfam" id="PF02321">
    <property type="entry name" value="OEP"/>
    <property type="match status" value="2"/>
</dbReference>
<comment type="similarity">
    <text evidence="1 2">Belongs to the outer membrane factor (OMF) (TC 1.B.17) family.</text>
</comment>
<dbReference type="InterPro" id="IPR003423">
    <property type="entry name" value="OMP_efflux"/>
</dbReference>
<evidence type="ECO:0000313" key="4">
    <source>
        <dbReference type="EMBL" id="TDK68365.1"/>
    </source>
</evidence>
<dbReference type="OrthoDB" id="9770517at2"/>
<dbReference type="PANTHER" id="PTHR30203">
    <property type="entry name" value="OUTER MEMBRANE CATION EFFLUX PROTEIN"/>
    <property type="match status" value="1"/>
</dbReference>
<evidence type="ECO:0000256" key="2">
    <source>
        <dbReference type="RuleBase" id="RU362097"/>
    </source>
</evidence>
<keyword evidence="2" id="KW-0449">Lipoprotein</keyword>
<keyword evidence="2" id="KW-0812">Transmembrane</keyword>
<sequence>MAATVALVINCRGDVIVGLHHVYSQERTMRLSSFKPTKTPLQLAILGLLCLTGCAVGPNYQQPDLHGSVPTQFNQIEGSNLATAPAINDRWWQTWNDAAITQLVELALARNLDLASADASIKQARAQLTMIDSSYQPQINADGRIGRDQFSKNSENFANIPFPNPKIGFTDYRVGLDASWELDLFGATARSVEAGKARVASIELQRQDLSLRIAAEVVRNVIDYRTYQARVKNAEAMLADSKQLLEIATIQQKAGLLSNSDLMDAQVAVHNTEAMISPLKSAATSTLLSLSVLVNQQQEQVSSILSSAKSDSIDATTINSIGVPSDLLLRRPDLRSAERQLAAATADIGVAVAAQYPQINLVGNLGLDTITPGKLTDLASRYWSLGPQLSIPLLNGGRLSAQVSSKEAARDAAIANYRQAVLAAFADTESALIRYQREQQRLGQIRAAYSAQQQQFGYAEKRYQLGDTNYANVLQARLQLAQLHDTELTSQQALGENLTALYKALGGGVVGAPESASIRLK</sequence>
<keyword evidence="3" id="KW-0175">Coiled coil</keyword>
<keyword evidence="5" id="KW-1185">Reference proteome</keyword>